<reference evidence="1 2" key="1">
    <citation type="submission" date="2012-05" db="EMBL/GenBank/DDBJ databases">
        <title>Recombination and specialization in a pathogen metapopulation.</title>
        <authorList>
            <person name="Gardiner A."/>
            <person name="Kemen E."/>
            <person name="Schultz-Larsen T."/>
            <person name="MacLean D."/>
            <person name="Van Oosterhout C."/>
            <person name="Jones J.D.G."/>
        </authorList>
    </citation>
    <scope>NUCLEOTIDE SEQUENCE [LARGE SCALE GENOMIC DNA]</scope>
    <source>
        <strain evidence="1 2">Ac Nc2</strain>
    </source>
</reference>
<evidence type="ECO:0000313" key="2">
    <source>
        <dbReference type="Proteomes" id="UP000053237"/>
    </source>
</evidence>
<name>A0A024GAH0_9STRA</name>
<proteinExistence type="predicted"/>
<dbReference type="EMBL" id="CAIX01000047">
    <property type="protein sequence ID" value="CCI43317.1"/>
    <property type="molecule type" value="Genomic_DNA"/>
</dbReference>
<keyword evidence="2" id="KW-1185">Reference proteome</keyword>
<dbReference type="InParanoid" id="A0A024GAH0"/>
<gene>
    <name evidence="1" type="ORF">BN9_041010</name>
</gene>
<accession>A0A024GAH0</accession>
<organism evidence="1 2">
    <name type="scientific">Albugo candida</name>
    <dbReference type="NCBI Taxonomy" id="65357"/>
    <lineage>
        <taxon>Eukaryota</taxon>
        <taxon>Sar</taxon>
        <taxon>Stramenopiles</taxon>
        <taxon>Oomycota</taxon>
        <taxon>Peronosporomycetes</taxon>
        <taxon>Albuginales</taxon>
        <taxon>Albuginaceae</taxon>
        <taxon>Albugo</taxon>
    </lineage>
</organism>
<dbReference type="AlphaFoldDB" id="A0A024GAH0"/>
<protein>
    <submittedName>
        <fullName evidence="1">Uncharacterized protein</fullName>
    </submittedName>
</protein>
<sequence>MSVHVKNLPSRYGVCTSIEQKASYERWNASLPLSWLFLCTLKDNECAKCADSFRGNQNQELFHLIIPVSLNLACVATKNLTCYFDKPDQGTNTECIVCLTSMRQVLHISVMKRSVWVCQSERHQNVFTKCSTVRRFHIISILALAYIRHNAGMDM</sequence>
<evidence type="ECO:0000313" key="1">
    <source>
        <dbReference type="EMBL" id="CCI43317.1"/>
    </source>
</evidence>
<comment type="caution">
    <text evidence="1">The sequence shown here is derived from an EMBL/GenBank/DDBJ whole genome shotgun (WGS) entry which is preliminary data.</text>
</comment>
<dbReference type="Proteomes" id="UP000053237">
    <property type="component" value="Unassembled WGS sequence"/>
</dbReference>